<reference evidence="1 2" key="1">
    <citation type="submission" date="2016-10" db="EMBL/GenBank/DDBJ databases">
        <authorList>
            <person name="de Groot N.N."/>
        </authorList>
    </citation>
    <scope>NUCLEOTIDE SEQUENCE [LARGE SCALE GENOMIC DNA]</scope>
    <source>
        <strain evidence="1 2">CGMCC 4.7037</strain>
    </source>
</reference>
<keyword evidence="2" id="KW-1185">Reference proteome</keyword>
<accession>A0A1H6EPD9</accession>
<gene>
    <name evidence="1" type="ORF">SAMN05444920_11414</name>
</gene>
<protein>
    <submittedName>
        <fullName evidence="1">Uncharacterized protein</fullName>
    </submittedName>
</protein>
<dbReference type="EMBL" id="FNVT01000014">
    <property type="protein sequence ID" value="SEG99738.1"/>
    <property type="molecule type" value="Genomic_DNA"/>
</dbReference>
<dbReference type="AlphaFoldDB" id="A0A1H6EPD9"/>
<name>A0A1H6EPD9_9ACTN</name>
<sequence>MTRVLTVRSGIPSRCAASRVVSPVQDGGLDGRALLGRQAGDNDAKVAVFDAEQEDCLGRLDEQVRVIR</sequence>
<dbReference type="Proteomes" id="UP000236732">
    <property type="component" value="Unassembled WGS sequence"/>
</dbReference>
<evidence type="ECO:0000313" key="2">
    <source>
        <dbReference type="Proteomes" id="UP000236732"/>
    </source>
</evidence>
<organism evidence="1 2">
    <name type="scientific">Nonomuraea solani</name>
    <dbReference type="NCBI Taxonomy" id="1144553"/>
    <lineage>
        <taxon>Bacteria</taxon>
        <taxon>Bacillati</taxon>
        <taxon>Actinomycetota</taxon>
        <taxon>Actinomycetes</taxon>
        <taxon>Streptosporangiales</taxon>
        <taxon>Streptosporangiaceae</taxon>
        <taxon>Nonomuraea</taxon>
    </lineage>
</organism>
<evidence type="ECO:0000313" key="1">
    <source>
        <dbReference type="EMBL" id="SEG99738.1"/>
    </source>
</evidence>
<proteinExistence type="predicted"/>